<gene>
    <name evidence="7" type="ORF">H920_06140</name>
</gene>
<accession>A0A091EAZ7</accession>
<evidence type="ECO:0000313" key="7">
    <source>
        <dbReference type="EMBL" id="KFO32441.1"/>
    </source>
</evidence>
<proteinExistence type="predicted"/>
<feature type="region of interest" description="Disordered" evidence="4">
    <location>
        <begin position="439"/>
        <end position="478"/>
    </location>
</feature>
<feature type="domain" description="Holliday junction regulator protein family C-terminal" evidence="6">
    <location>
        <begin position="341"/>
        <end position="403"/>
    </location>
</feature>
<dbReference type="InterPro" id="IPR022102">
    <property type="entry name" value="HJURP_C"/>
</dbReference>
<dbReference type="InterPro" id="IPR021052">
    <property type="entry name" value="HJURP_central_dom"/>
</dbReference>
<feature type="domain" description="Holliday junction recognition protein HJURP central" evidence="5">
    <location>
        <begin position="202"/>
        <end position="318"/>
    </location>
</feature>
<dbReference type="PANTHER" id="PTHR15992">
    <property type="entry name" value="HOLLIDAY JUNCTION RECOGNITION PROTEIN"/>
    <property type="match status" value="1"/>
</dbReference>
<dbReference type="PANTHER" id="PTHR15992:SF5">
    <property type="entry name" value="HOLLIDAY JUNCTION RECOGNITION PROTEIN"/>
    <property type="match status" value="1"/>
</dbReference>
<evidence type="ECO:0000313" key="8">
    <source>
        <dbReference type="Proteomes" id="UP000028990"/>
    </source>
</evidence>
<evidence type="ECO:0000256" key="3">
    <source>
        <dbReference type="ARBA" id="ARBA00023242"/>
    </source>
</evidence>
<keyword evidence="2" id="KW-0238">DNA-binding</keyword>
<feature type="compositionally biased region" description="Low complexity" evidence="4">
    <location>
        <begin position="453"/>
        <end position="462"/>
    </location>
</feature>
<dbReference type="Proteomes" id="UP000028990">
    <property type="component" value="Unassembled WGS sequence"/>
</dbReference>
<name>A0A091EAZ7_FUKDA</name>
<organism evidence="7 8">
    <name type="scientific">Fukomys damarensis</name>
    <name type="common">Damaraland mole rat</name>
    <name type="synonym">Cryptomys damarensis</name>
    <dbReference type="NCBI Taxonomy" id="885580"/>
    <lineage>
        <taxon>Eukaryota</taxon>
        <taxon>Metazoa</taxon>
        <taxon>Chordata</taxon>
        <taxon>Craniata</taxon>
        <taxon>Vertebrata</taxon>
        <taxon>Euteleostomi</taxon>
        <taxon>Mammalia</taxon>
        <taxon>Eutheria</taxon>
        <taxon>Euarchontoglires</taxon>
        <taxon>Glires</taxon>
        <taxon>Rodentia</taxon>
        <taxon>Hystricomorpha</taxon>
        <taxon>Bathyergidae</taxon>
        <taxon>Fukomys</taxon>
    </lineage>
</organism>
<protein>
    <submittedName>
        <fullName evidence="7">Holliday junction recognition protein</fullName>
    </submittedName>
</protein>
<dbReference type="GO" id="GO:0000775">
    <property type="term" value="C:chromosome, centromeric region"/>
    <property type="evidence" value="ECO:0007669"/>
    <property type="project" value="TreeGrafter"/>
</dbReference>
<dbReference type="Gene3D" id="6.10.250.2320">
    <property type="match status" value="1"/>
</dbReference>
<feature type="region of interest" description="Disordered" evidence="4">
    <location>
        <begin position="244"/>
        <end position="267"/>
    </location>
</feature>
<dbReference type="AlphaFoldDB" id="A0A091EAZ7"/>
<evidence type="ECO:0000256" key="1">
    <source>
        <dbReference type="ARBA" id="ARBA00004123"/>
    </source>
</evidence>
<evidence type="ECO:0000259" key="5">
    <source>
        <dbReference type="Pfam" id="PF12346"/>
    </source>
</evidence>
<feature type="compositionally biased region" description="Basic and acidic residues" evidence="4">
    <location>
        <begin position="439"/>
        <end position="451"/>
    </location>
</feature>
<feature type="region of interest" description="Disordered" evidence="4">
    <location>
        <begin position="490"/>
        <end position="511"/>
    </location>
</feature>
<feature type="compositionally biased region" description="Low complexity" evidence="4">
    <location>
        <begin position="59"/>
        <end position="74"/>
    </location>
</feature>
<dbReference type="Pfam" id="PF12346">
    <property type="entry name" value="HJURP_mid"/>
    <property type="match status" value="1"/>
</dbReference>
<comment type="subcellular location">
    <subcellularLocation>
        <location evidence="1">Nucleus</location>
    </subcellularLocation>
</comment>
<dbReference type="eggNOG" id="ENOG502SJZT">
    <property type="taxonomic scope" value="Eukaryota"/>
</dbReference>
<dbReference type="GO" id="GO:0005634">
    <property type="term" value="C:nucleus"/>
    <property type="evidence" value="ECO:0007669"/>
    <property type="project" value="UniProtKB-SubCell"/>
</dbReference>
<evidence type="ECO:0000259" key="6">
    <source>
        <dbReference type="Pfam" id="PF12347"/>
    </source>
</evidence>
<feature type="region of interest" description="Disordered" evidence="4">
    <location>
        <begin position="57"/>
        <end position="83"/>
    </location>
</feature>
<dbReference type="EMBL" id="KN122164">
    <property type="protein sequence ID" value="KFO32441.1"/>
    <property type="molecule type" value="Genomic_DNA"/>
</dbReference>
<reference evidence="7 8" key="1">
    <citation type="submission" date="2013-11" db="EMBL/GenBank/DDBJ databases">
        <title>The Damaraland mole rat (Fukomys damarensis) genome and evolution of African mole rats.</title>
        <authorList>
            <person name="Gladyshev V.N."/>
            <person name="Fang X."/>
        </authorList>
    </citation>
    <scope>NUCLEOTIDE SEQUENCE [LARGE SCALE GENOMIC DNA]</scope>
    <source>
        <tissue evidence="7">Liver</tissue>
    </source>
</reference>
<feature type="compositionally biased region" description="Low complexity" evidence="4">
    <location>
        <begin position="121"/>
        <end position="132"/>
    </location>
</feature>
<keyword evidence="8" id="KW-1185">Reference proteome</keyword>
<evidence type="ECO:0000256" key="2">
    <source>
        <dbReference type="ARBA" id="ARBA00023125"/>
    </source>
</evidence>
<dbReference type="Pfam" id="PF12347">
    <property type="entry name" value="HJURP_C"/>
    <property type="match status" value="2"/>
</dbReference>
<feature type="compositionally biased region" description="Basic and acidic residues" evidence="4">
    <location>
        <begin position="252"/>
        <end position="267"/>
    </location>
</feature>
<evidence type="ECO:0000256" key="4">
    <source>
        <dbReference type="SAM" id="MobiDB-lite"/>
    </source>
</evidence>
<dbReference type="STRING" id="885580.ENSFDAP00000011337"/>
<feature type="region of interest" description="Disordered" evidence="4">
    <location>
        <begin position="106"/>
        <end position="166"/>
    </location>
</feature>
<dbReference type="GO" id="GO:0003677">
    <property type="term" value="F:DNA binding"/>
    <property type="evidence" value="ECO:0007669"/>
    <property type="project" value="UniProtKB-KW"/>
</dbReference>
<feature type="domain" description="Holliday junction regulator protein family C-terminal" evidence="6">
    <location>
        <begin position="487"/>
        <end position="544"/>
    </location>
</feature>
<dbReference type="GO" id="GO:0042393">
    <property type="term" value="F:histone binding"/>
    <property type="evidence" value="ECO:0007669"/>
    <property type="project" value="TreeGrafter"/>
</dbReference>
<dbReference type="GO" id="GO:0034080">
    <property type="term" value="P:CENP-A containing chromatin assembly"/>
    <property type="evidence" value="ECO:0007669"/>
    <property type="project" value="TreeGrafter"/>
</dbReference>
<sequence length="635" mass="69924">MEVQVLESERLAEDPLLSKLRDSRRRFQRRMQQLIAKYEHPFEDAPLVQMSTLTYRTPQGSESSDAGAASDQGDLPARTWMPAVPRSPLRDELRRKYLTQVDILLQGTGRSEGKDTPRAPAPSLASPAMLAPGYSGDDSTESLGNTAQPPSSPRAGDPLHPCPVDLAVAPSSAHHFSSPSSEASGVCDVTISDLYAGMLHSMSRLLSAKPSCIISTKTFIVQSWSSRRRQPRRSRVHMNETYCRGARPSRRSAKEQSAHYPEPRREKGTLRDCRNLLHTPRHRTGFKLEKASLHENTAQLQKLDPSWKERQVTPQKCSSLAYLDFSAVHLDWENRLMTLKWLISPVKMVSRPRMLQGCAESRYREIESKFDRLHRECCLSPGRKQPRTSGRAHSWALALYRGGCVSPGSVQGSESHRLPLPFCRAKATSLSETFEHLGRRSADVRGCRPQRDSSSSLSKSLLPQSAGRYAETASPLQGHSCGTIRRAISSSHAVSVPSTQPPSRPKSRHDEVKDTFARLHQKYTQASPPMVKVPSGVAVSADKARAEVQCQAGHGGGKLNLDTCLLPGCQWPLRSPLGSAVVEAPVSAGTAWGAPPIPTKRRRLSDSQVCGLQSRGASQPLPAQMVRKGDTCWSL</sequence>
<keyword evidence="3" id="KW-0539">Nucleus</keyword>